<dbReference type="Proteomes" id="UP000886885">
    <property type="component" value="Chromosome 10D"/>
</dbReference>
<dbReference type="AlphaFoldDB" id="A0A8X7Z6F7"/>
<dbReference type="EMBL" id="JAAWWB010000020">
    <property type="protein sequence ID" value="KAG6757735.1"/>
    <property type="molecule type" value="Genomic_DNA"/>
</dbReference>
<protein>
    <submittedName>
        <fullName evidence="2">Uncharacterized protein</fullName>
    </submittedName>
</protein>
<evidence type="ECO:0000313" key="2">
    <source>
        <dbReference type="EMBL" id="KAG6757735.1"/>
    </source>
</evidence>
<sequence>MATLQKFKLLATQCGVAQSPTRSPRTSPVVHLPQRRKTTLRMLLGRRSPRRQEPQLPPIHPVSPLPERKRDTLKDLFISSAMSFDDELEGGKRGEEREDVIGGFGGKCDVYRMKVNGLGDGPGSPRPGWIGLRHRSILRRAWRPMLVAIPETEELQCVEEKVEVGWTSVFAYRKLPGPILMLLLLSGLKINLF</sequence>
<feature type="region of interest" description="Disordered" evidence="1">
    <location>
        <begin position="46"/>
        <end position="66"/>
    </location>
</feature>
<feature type="compositionally biased region" description="Pro residues" evidence="1">
    <location>
        <begin position="55"/>
        <end position="64"/>
    </location>
</feature>
<evidence type="ECO:0000256" key="1">
    <source>
        <dbReference type="SAM" id="MobiDB-lite"/>
    </source>
</evidence>
<gene>
    <name evidence="2" type="ORF">POTOM_038059</name>
</gene>
<evidence type="ECO:0000313" key="3">
    <source>
        <dbReference type="Proteomes" id="UP000886885"/>
    </source>
</evidence>
<reference evidence="2" key="1">
    <citation type="journal article" date="2020" name="bioRxiv">
        <title>Hybrid origin of Populus tomentosa Carr. identified through genome sequencing and phylogenomic analysis.</title>
        <authorList>
            <person name="An X."/>
            <person name="Gao K."/>
            <person name="Chen Z."/>
            <person name="Li J."/>
            <person name="Yang X."/>
            <person name="Yang X."/>
            <person name="Zhou J."/>
            <person name="Guo T."/>
            <person name="Zhao T."/>
            <person name="Huang S."/>
            <person name="Miao D."/>
            <person name="Khan W.U."/>
            <person name="Rao P."/>
            <person name="Ye M."/>
            <person name="Lei B."/>
            <person name="Liao W."/>
            <person name="Wang J."/>
            <person name="Ji L."/>
            <person name="Li Y."/>
            <person name="Guo B."/>
            <person name="Mustafa N.S."/>
            <person name="Li S."/>
            <person name="Yun Q."/>
            <person name="Keller S.R."/>
            <person name="Mao J."/>
            <person name="Zhang R."/>
            <person name="Strauss S.H."/>
        </authorList>
    </citation>
    <scope>NUCLEOTIDE SEQUENCE</scope>
    <source>
        <strain evidence="2">GM15</strain>
        <tissue evidence="2">Leaf</tissue>
    </source>
</reference>
<proteinExistence type="predicted"/>
<dbReference type="OrthoDB" id="1653935at2759"/>
<accession>A0A8X7Z6F7</accession>
<organism evidence="2 3">
    <name type="scientific">Populus tomentosa</name>
    <name type="common">Chinese white poplar</name>
    <dbReference type="NCBI Taxonomy" id="118781"/>
    <lineage>
        <taxon>Eukaryota</taxon>
        <taxon>Viridiplantae</taxon>
        <taxon>Streptophyta</taxon>
        <taxon>Embryophyta</taxon>
        <taxon>Tracheophyta</taxon>
        <taxon>Spermatophyta</taxon>
        <taxon>Magnoliopsida</taxon>
        <taxon>eudicotyledons</taxon>
        <taxon>Gunneridae</taxon>
        <taxon>Pentapetalae</taxon>
        <taxon>rosids</taxon>
        <taxon>fabids</taxon>
        <taxon>Malpighiales</taxon>
        <taxon>Salicaceae</taxon>
        <taxon>Saliceae</taxon>
        <taxon>Populus</taxon>
    </lineage>
</organism>
<name>A0A8X7Z6F7_POPTO</name>
<dbReference type="PANTHER" id="PTHR34542">
    <property type="entry name" value="OS08G0359900 PROTEIN"/>
    <property type="match status" value="1"/>
</dbReference>
<dbReference type="PANTHER" id="PTHR34542:SF1">
    <property type="entry name" value="OS08G0359900 PROTEIN"/>
    <property type="match status" value="1"/>
</dbReference>
<keyword evidence="3" id="KW-1185">Reference proteome</keyword>
<comment type="caution">
    <text evidence="2">The sequence shown here is derived from an EMBL/GenBank/DDBJ whole genome shotgun (WGS) entry which is preliminary data.</text>
</comment>